<proteinExistence type="predicted"/>
<dbReference type="InterPro" id="IPR002563">
    <property type="entry name" value="Flavin_Rdtase-like_dom"/>
</dbReference>
<dbReference type="Pfam" id="PF01613">
    <property type="entry name" value="Flavin_Reduct"/>
    <property type="match status" value="1"/>
</dbReference>
<dbReference type="Gene3D" id="2.30.110.10">
    <property type="entry name" value="Electron Transport, Fmn-binding Protein, Chain A"/>
    <property type="match status" value="1"/>
</dbReference>
<dbReference type="GO" id="GO:0042602">
    <property type="term" value="F:riboflavin reductase (NADPH) activity"/>
    <property type="evidence" value="ECO:0007669"/>
    <property type="project" value="TreeGrafter"/>
</dbReference>
<keyword evidence="4" id="KW-1185">Reference proteome</keyword>
<dbReference type="InterPro" id="IPR050268">
    <property type="entry name" value="NADH-dep_flavin_reductase"/>
</dbReference>
<reference evidence="4" key="1">
    <citation type="submission" date="2016-10" db="EMBL/GenBank/DDBJ databases">
        <authorList>
            <person name="Varghese N."/>
            <person name="Submissions S."/>
        </authorList>
    </citation>
    <scope>NUCLEOTIDE SEQUENCE [LARGE SCALE GENOMIC DNA]</scope>
    <source>
        <strain evidence="4">DSM 11526</strain>
    </source>
</reference>
<organism evidence="3 4">
    <name type="scientific">Marinobacterium iners DSM 11526</name>
    <dbReference type="NCBI Taxonomy" id="1122198"/>
    <lineage>
        <taxon>Bacteria</taxon>
        <taxon>Pseudomonadati</taxon>
        <taxon>Pseudomonadota</taxon>
        <taxon>Gammaproteobacteria</taxon>
        <taxon>Oceanospirillales</taxon>
        <taxon>Oceanospirillaceae</taxon>
        <taxon>Marinobacterium</taxon>
    </lineage>
</organism>
<dbReference type="PANTHER" id="PTHR30466:SF1">
    <property type="entry name" value="FMN REDUCTASE (NADH) RUTF"/>
    <property type="match status" value="1"/>
</dbReference>
<dbReference type="PANTHER" id="PTHR30466">
    <property type="entry name" value="FLAVIN REDUCTASE"/>
    <property type="match status" value="1"/>
</dbReference>
<dbReference type="STRING" id="1122198.SAMN02745729_12430"/>
<protein>
    <submittedName>
        <fullName evidence="3">NADH-FMN oxidoreductase RutF, flavin reductase (DIM6/NTAB) family</fullName>
    </submittedName>
</protein>
<evidence type="ECO:0000256" key="1">
    <source>
        <dbReference type="ARBA" id="ARBA00023002"/>
    </source>
</evidence>
<dbReference type="InterPro" id="IPR012349">
    <property type="entry name" value="Split_barrel_FMN-bd"/>
</dbReference>
<evidence type="ECO:0000313" key="4">
    <source>
        <dbReference type="Proteomes" id="UP000242469"/>
    </source>
</evidence>
<dbReference type="Proteomes" id="UP000242469">
    <property type="component" value="Unassembled WGS sequence"/>
</dbReference>
<dbReference type="SMART" id="SM00903">
    <property type="entry name" value="Flavin_Reduct"/>
    <property type="match status" value="1"/>
</dbReference>
<evidence type="ECO:0000259" key="2">
    <source>
        <dbReference type="SMART" id="SM00903"/>
    </source>
</evidence>
<dbReference type="EMBL" id="FNRJ01000024">
    <property type="protein sequence ID" value="SEB15419.1"/>
    <property type="molecule type" value="Genomic_DNA"/>
</dbReference>
<name>A0A1H4H0R6_9GAMM</name>
<sequence>MSFDNKKFRKALGRFPTGVTVITTKNSNGEKVGVTASSFNSVSIDPALILWSIDKSAYSANDFTNCEYFTVHVLRDDQIELSNRFSRKGYDKFSDVKLLDEAYRAPRLHESAAWFECQSWNVYDGGDHYIIVGEVKDYGFDDVSSSLVFHDGRYAIADIHPTLQCQ</sequence>
<gene>
    <name evidence="3" type="ORF">SAMN02745729_12430</name>
</gene>
<dbReference type="RefSeq" id="WP_091828010.1">
    <property type="nucleotide sequence ID" value="NZ_FNRJ01000024.1"/>
</dbReference>
<dbReference type="GO" id="GO:0010181">
    <property type="term" value="F:FMN binding"/>
    <property type="evidence" value="ECO:0007669"/>
    <property type="project" value="InterPro"/>
</dbReference>
<dbReference type="SUPFAM" id="SSF50475">
    <property type="entry name" value="FMN-binding split barrel"/>
    <property type="match status" value="1"/>
</dbReference>
<feature type="domain" description="Flavin reductase like" evidence="2">
    <location>
        <begin position="12"/>
        <end position="156"/>
    </location>
</feature>
<accession>A0A1H4H0R6</accession>
<dbReference type="OrthoDB" id="9792858at2"/>
<keyword evidence="1" id="KW-0560">Oxidoreductase</keyword>
<evidence type="ECO:0000313" key="3">
    <source>
        <dbReference type="EMBL" id="SEB15419.1"/>
    </source>
</evidence>
<dbReference type="AlphaFoldDB" id="A0A1H4H0R6"/>